<proteinExistence type="predicted"/>
<dbReference type="GeneID" id="93289858"/>
<reference evidence="1 2" key="1">
    <citation type="journal article" date="2005" name="Proc. Natl. Acad. Sci. U.S.A.">
        <title>Complete genome sequence of the probiotic lactic acid bacterium Lactobacillus acidophilus NCFM.</title>
        <authorList>
            <person name="Altermann E."/>
            <person name="Russell W.M."/>
            <person name="Azcarate-Peril M.A."/>
            <person name="Barrangou R."/>
            <person name="Buck B.L."/>
            <person name="McAuliffe O."/>
            <person name="Souther N."/>
            <person name="Dobson A."/>
            <person name="Duong T."/>
            <person name="Callanan M."/>
            <person name="Lick S."/>
            <person name="Hamrick A."/>
            <person name="Cano R."/>
            <person name="Klaenhammer T.R."/>
        </authorList>
    </citation>
    <scope>NUCLEOTIDE SEQUENCE [LARGE SCALE GENOMIC DNA]</scope>
    <source>
        <strain evidence="2">ATCC 700396 / NCK56 / N2 / NCFM</strain>
    </source>
</reference>
<protein>
    <submittedName>
        <fullName evidence="1">Putative serine-specific protein kinase</fullName>
    </submittedName>
</protein>
<dbReference type="BioCyc" id="LACI272621:G1G49-1029-MONOMER"/>
<evidence type="ECO:0000313" key="2">
    <source>
        <dbReference type="Proteomes" id="UP000006381"/>
    </source>
</evidence>
<dbReference type="HOGENOM" id="CLU_1426315_0_0_9"/>
<dbReference type="KEGG" id="lac:LBA1031"/>
<sequence length="197" mass="23395">MGLTIYCYDPVIREKTLREFKSKYGISYKKLDNISNNKILNSNTRFYKEMLAASRKCKESGYIMNFTFSIGDLSYMDLRSYLANLMGIDFYFNERKRIQYECPEELINTPVMNFLLHSDKHGEFSAQELKDLLTQIEDKIPEKMKFSPIKIKRDEKYVIYMQNEDNRDIEYITTSFFKFLKATVANNLGWAYEQNNA</sequence>
<evidence type="ECO:0000313" key="1">
    <source>
        <dbReference type="EMBL" id="AAV42879.1"/>
    </source>
</evidence>
<dbReference type="PATRIC" id="fig|272621.13.peg.979"/>
<accession>Q5FK95</accession>
<keyword evidence="2" id="KW-1185">Reference proteome</keyword>
<dbReference type="EMBL" id="CP000033">
    <property type="protein sequence ID" value="AAV42879.1"/>
    <property type="molecule type" value="Genomic_DNA"/>
</dbReference>
<keyword evidence="1" id="KW-0808">Transferase</keyword>
<keyword evidence="1" id="KW-0418">Kinase</keyword>
<dbReference type="STRING" id="272621.LBA1031"/>
<gene>
    <name evidence="1" type="ordered locus">LBA1031</name>
</gene>
<dbReference type="Proteomes" id="UP000006381">
    <property type="component" value="Chromosome"/>
</dbReference>
<dbReference type="AlphaFoldDB" id="Q5FK95"/>
<organism evidence="2">
    <name type="scientific">Lactobacillus acidophilus (strain ATCC 700396 / NCK56 / N2 / NCFM)</name>
    <dbReference type="NCBI Taxonomy" id="272621"/>
    <lineage>
        <taxon>Bacteria</taxon>
        <taxon>Bacillati</taxon>
        <taxon>Bacillota</taxon>
        <taxon>Bacilli</taxon>
        <taxon>Lactobacillales</taxon>
        <taxon>Lactobacillaceae</taxon>
        <taxon>Lactobacillus</taxon>
    </lineage>
</organism>
<dbReference type="GO" id="GO:0016301">
    <property type="term" value="F:kinase activity"/>
    <property type="evidence" value="ECO:0007669"/>
    <property type="project" value="UniProtKB-KW"/>
</dbReference>
<dbReference type="RefSeq" id="WP_011254322.1">
    <property type="nucleotide sequence ID" value="NC_006814.3"/>
</dbReference>
<name>Q5FK95_LACAC</name>